<evidence type="ECO:0000313" key="2">
    <source>
        <dbReference type="EMBL" id="KAK3171560.1"/>
    </source>
</evidence>
<proteinExistence type="predicted"/>
<keyword evidence="3" id="KW-1185">Reference proteome</keyword>
<keyword evidence="1" id="KW-0175">Coiled coil</keyword>
<evidence type="ECO:0000313" key="3">
    <source>
        <dbReference type="Proteomes" id="UP001276659"/>
    </source>
</evidence>
<comment type="caution">
    <text evidence="2">The sequence shown here is derived from an EMBL/GenBank/DDBJ whole genome shotgun (WGS) entry which is preliminary data.</text>
</comment>
<sequence length="119" mass="13669">MPIAETSEHKKSQVEIDKLKEQLSEAEEDRKSLTKEVDKLNNENSRFMHISTGGRGMLVMAKEFEDLVKERTNLEERPRTLATSLRRLRTHISARNRNELTLENTCLEMGVTSIKLTVG</sequence>
<dbReference type="Proteomes" id="UP001276659">
    <property type="component" value="Unassembled WGS sequence"/>
</dbReference>
<protein>
    <submittedName>
        <fullName evidence="2">Uncharacterized protein</fullName>
    </submittedName>
</protein>
<gene>
    <name evidence="2" type="ORF">OEA41_003644</name>
</gene>
<evidence type="ECO:0000256" key="1">
    <source>
        <dbReference type="SAM" id="Coils"/>
    </source>
</evidence>
<feature type="coiled-coil region" evidence="1">
    <location>
        <begin position="9"/>
        <end position="43"/>
    </location>
</feature>
<accession>A0AAD9Z4P7</accession>
<organism evidence="2 3">
    <name type="scientific">Lepraria neglecta</name>
    <dbReference type="NCBI Taxonomy" id="209136"/>
    <lineage>
        <taxon>Eukaryota</taxon>
        <taxon>Fungi</taxon>
        <taxon>Dikarya</taxon>
        <taxon>Ascomycota</taxon>
        <taxon>Pezizomycotina</taxon>
        <taxon>Lecanoromycetes</taxon>
        <taxon>OSLEUM clade</taxon>
        <taxon>Lecanoromycetidae</taxon>
        <taxon>Lecanorales</taxon>
        <taxon>Lecanorineae</taxon>
        <taxon>Stereocaulaceae</taxon>
        <taxon>Lepraria</taxon>
    </lineage>
</organism>
<dbReference type="AlphaFoldDB" id="A0AAD9Z4P7"/>
<name>A0AAD9Z4P7_9LECA</name>
<dbReference type="EMBL" id="JASNWA010000008">
    <property type="protein sequence ID" value="KAK3171560.1"/>
    <property type="molecule type" value="Genomic_DNA"/>
</dbReference>
<reference evidence="2" key="1">
    <citation type="submission" date="2022-11" db="EMBL/GenBank/DDBJ databases">
        <title>Chromosomal genome sequence assembly and mating type (MAT) locus characterization of the leprose asexual lichenized fungus Lepraria neglecta (Nyl.) Erichsen.</title>
        <authorList>
            <person name="Allen J.L."/>
            <person name="Pfeffer B."/>
        </authorList>
    </citation>
    <scope>NUCLEOTIDE SEQUENCE</scope>
    <source>
        <strain evidence="2">Allen 5258</strain>
    </source>
</reference>